<dbReference type="AlphaFoldDB" id="A0A397SHB0"/>
<dbReference type="PROSITE" id="PS00579">
    <property type="entry name" value="RIBOSOMAL_L29"/>
    <property type="match status" value="1"/>
</dbReference>
<protein>
    <submittedName>
        <fullName evidence="5">Ribosomal L29 protein</fullName>
    </submittedName>
</protein>
<dbReference type="Gene3D" id="6.10.250.3450">
    <property type="match status" value="1"/>
</dbReference>
<dbReference type="NCBIfam" id="TIGR00012">
    <property type="entry name" value="L29"/>
    <property type="match status" value="1"/>
</dbReference>
<keyword evidence="4" id="KW-0175">Coiled coil</keyword>
<keyword evidence="2" id="KW-0689">Ribosomal protein</keyword>
<dbReference type="Proteomes" id="UP000265703">
    <property type="component" value="Unassembled WGS sequence"/>
</dbReference>
<dbReference type="InterPro" id="IPR036049">
    <property type="entry name" value="Ribosomal_uL29_sf"/>
</dbReference>
<comment type="similarity">
    <text evidence="1">Belongs to the universal ribosomal protein uL29 family.</text>
</comment>
<dbReference type="InterPro" id="IPR018254">
    <property type="entry name" value="Ribosomal_uL29_CS"/>
</dbReference>
<dbReference type="Pfam" id="PF00831">
    <property type="entry name" value="Ribosomal_L29"/>
    <property type="match status" value="1"/>
</dbReference>
<accession>A0A397SHB0</accession>
<dbReference type="EMBL" id="QKYT01000517">
    <property type="protein sequence ID" value="RIA84096.1"/>
    <property type="molecule type" value="Genomic_DNA"/>
</dbReference>
<evidence type="ECO:0000313" key="5">
    <source>
        <dbReference type="EMBL" id="RIA84096.1"/>
    </source>
</evidence>
<evidence type="ECO:0000256" key="1">
    <source>
        <dbReference type="ARBA" id="ARBA00009254"/>
    </source>
</evidence>
<feature type="coiled-coil region" evidence="4">
    <location>
        <begin position="9"/>
        <end position="39"/>
    </location>
</feature>
<comment type="caution">
    <text evidence="5">The sequence shown here is derived from an EMBL/GenBank/DDBJ whole genome shotgun (WGS) entry which is preliminary data.</text>
</comment>
<dbReference type="GO" id="GO:0003735">
    <property type="term" value="F:structural constituent of ribosome"/>
    <property type="evidence" value="ECO:0007669"/>
    <property type="project" value="InterPro"/>
</dbReference>
<dbReference type="Gene3D" id="1.10.287.310">
    <property type="match status" value="1"/>
</dbReference>
<name>A0A397SHB0_9GLOM</name>
<sequence length="140" mass="16483">MVSHPFPPVKAYELRNKNKVELNKQLEDLKQELAGLKVQKIAGGAASKLTKLREVRKSIARVNTVISQKQRDNLRIIYRRRQKDQPNLAYKSKKYKPLDLRPKKTRAIRRRLSEYEVNVKTKRAHEKAIHFPQRKYAVKA</sequence>
<dbReference type="GO" id="GO:0000463">
    <property type="term" value="P:maturation of LSU-rRNA from tricistronic rRNA transcript (SSU-rRNA, 5.8S rRNA, LSU-rRNA)"/>
    <property type="evidence" value="ECO:0007669"/>
    <property type="project" value="InterPro"/>
</dbReference>
<organism evidence="5 6">
    <name type="scientific">Glomus cerebriforme</name>
    <dbReference type="NCBI Taxonomy" id="658196"/>
    <lineage>
        <taxon>Eukaryota</taxon>
        <taxon>Fungi</taxon>
        <taxon>Fungi incertae sedis</taxon>
        <taxon>Mucoromycota</taxon>
        <taxon>Glomeromycotina</taxon>
        <taxon>Glomeromycetes</taxon>
        <taxon>Glomerales</taxon>
        <taxon>Glomeraceae</taxon>
        <taxon>Glomus</taxon>
    </lineage>
</organism>
<dbReference type="InterPro" id="IPR045059">
    <property type="entry name" value="Ribosomal_uL29_euk"/>
</dbReference>
<proteinExistence type="inferred from homology"/>
<dbReference type="HAMAP" id="MF_00374">
    <property type="entry name" value="Ribosomal_uL29"/>
    <property type="match status" value="1"/>
</dbReference>
<evidence type="ECO:0000256" key="4">
    <source>
        <dbReference type="SAM" id="Coils"/>
    </source>
</evidence>
<dbReference type="GO" id="GO:0003729">
    <property type="term" value="F:mRNA binding"/>
    <property type="evidence" value="ECO:0007669"/>
    <property type="project" value="TreeGrafter"/>
</dbReference>
<evidence type="ECO:0000256" key="2">
    <source>
        <dbReference type="ARBA" id="ARBA00022980"/>
    </source>
</evidence>
<dbReference type="PANTHER" id="PTHR45722">
    <property type="entry name" value="60S RIBOSOMAL PROTEIN L35"/>
    <property type="match status" value="1"/>
</dbReference>
<reference evidence="5 6" key="1">
    <citation type="submission" date="2018-06" db="EMBL/GenBank/DDBJ databases">
        <title>Comparative genomics reveals the genomic features of Rhizophagus irregularis, R. cerebriforme, R. diaphanum and Gigaspora rosea, and their symbiotic lifestyle signature.</title>
        <authorList>
            <person name="Morin E."/>
            <person name="San Clemente H."/>
            <person name="Chen E.C.H."/>
            <person name="De La Providencia I."/>
            <person name="Hainaut M."/>
            <person name="Kuo A."/>
            <person name="Kohler A."/>
            <person name="Murat C."/>
            <person name="Tang N."/>
            <person name="Roy S."/>
            <person name="Loubradou J."/>
            <person name="Henrissat B."/>
            <person name="Grigoriev I.V."/>
            <person name="Corradi N."/>
            <person name="Roux C."/>
            <person name="Martin F.M."/>
        </authorList>
    </citation>
    <scope>NUCLEOTIDE SEQUENCE [LARGE SCALE GENOMIC DNA]</scope>
    <source>
        <strain evidence="5 6">DAOM 227022</strain>
    </source>
</reference>
<dbReference type="PANTHER" id="PTHR45722:SF2">
    <property type="entry name" value="LARGE RIBOSOMAL SUBUNIT PROTEIN UL29-RELATED"/>
    <property type="match status" value="1"/>
</dbReference>
<dbReference type="GO" id="GO:0006412">
    <property type="term" value="P:translation"/>
    <property type="evidence" value="ECO:0007669"/>
    <property type="project" value="InterPro"/>
</dbReference>
<evidence type="ECO:0000256" key="3">
    <source>
        <dbReference type="ARBA" id="ARBA00023274"/>
    </source>
</evidence>
<dbReference type="FunFam" id="1.10.287.310:FF:000002">
    <property type="entry name" value="60S ribosomal protein L35"/>
    <property type="match status" value="1"/>
</dbReference>
<dbReference type="OrthoDB" id="528635at2759"/>
<dbReference type="STRING" id="658196.A0A397SHB0"/>
<gene>
    <name evidence="5" type="ORF">C1645_430832</name>
</gene>
<keyword evidence="6" id="KW-1185">Reference proteome</keyword>
<dbReference type="FunFam" id="6.10.250.3450:FF:000001">
    <property type="entry name" value="60S ribosomal protein L35"/>
    <property type="match status" value="1"/>
</dbReference>
<keyword evidence="3" id="KW-0687">Ribonucleoprotein</keyword>
<dbReference type="InterPro" id="IPR001854">
    <property type="entry name" value="Ribosomal_uL29"/>
</dbReference>
<dbReference type="GO" id="GO:0022625">
    <property type="term" value="C:cytosolic large ribosomal subunit"/>
    <property type="evidence" value="ECO:0007669"/>
    <property type="project" value="InterPro"/>
</dbReference>
<evidence type="ECO:0000313" key="6">
    <source>
        <dbReference type="Proteomes" id="UP000265703"/>
    </source>
</evidence>
<dbReference type="SUPFAM" id="SSF46561">
    <property type="entry name" value="Ribosomal protein L29 (L29p)"/>
    <property type="match status" value="1"/>
</dbReference>
<dbReference type="CDD" id="cd00427">
    <property type="entry name" value="Ribosomal_L29_HIP"/>
    <property type="match status" value="1"/>
</dbReference>